<evidence type="ECO:0000313" key="1">
    <source>
        <dbReference type="EMBL" id="SMO99789.1"/>
    </source>
</evidence>
<organism evidence="1 2">
    <name type="scientific">Geodermatophilus aquaeductus</name>
    <dbReference type="NCBI Taxonomy" id="1564161"/>
    <lineage>
        <taxon>Bacteria</taxon>
        <taxon>Bacillati</taxon>
        <taxon>Actinomycetota</taxon>
        <taxon>Actinomycetes</taxon>
        <taxon>Geodermatophilales</taxon>
        <taxon>Geodermatophilaceae</taxon>
        <taxon>Geodermatophilus</taxon>
    </lineage>
</organism>
<reference evidence="1 2" key="1">
    <citation type="submission" date="2017-05" db="EMBL/GenBank/DDBJ databases">
        <authorList>
            <person name="Varghese N."/>
            <person name="Submissions S."/>
        </authorList>
    </citation>
    <scope>NUCLEOTIDE SEQUENCE [LARGE SCALE GENOMIC DNA]</scope>
    <source>
        <strain evidence="1 2">DSM 46834</strain>
    </source>
</reference>
<name>A0A521FUB3_9ACTN</name>
<accession>A0A521FUB3</accession>
<gene>
    <name evidence="1" type="ORF">SAMN06273567_11918</name>
</gene>
<keyword evidence="2" id="KW-1185">Reference proteome</keyword>
<dbReference type="Proteomes" id="UP000317484">
    <property type="component" value="Unassembled WGS sequence"/>
</dbReference>
<evidence type="ECO:0000313" key="2">
    <source>
        <dbReference type="Proteomes" id="UP000317484"/>
    </source>
</evidence>
<protein>
    <submittedName>
        <fullName evidence="1">Uncharacterized protein</fullName>
    </submittedName>
</protein>
<dbReference type="EMBL" id="FXTJ01000019">
    <property type="protein sequence ID" value="SMO99789.1"/>
    <property type="molecule type" value="Genomic_DNA"/>
</dbReference>
<dbReference type="AlphaFoldDB" id="A0A521FUB3"/>
<dbReference type="RefSeq" id="WP_110906488.1">
    <property type="nucleotide sequence ID" value="NZ_FXTJ01000019.1"/>
</dbReference>
<proteinExistence type="predicted"/>
<sequence length="212" mass="22600">MTQDSDYRITVVESQGQPLDLRQRGAARATPRLSPHAAVAAVRATSGADELIAQIPNLADASQLQETAFFSVCTKTGTAGFLDLWDVDHYDFFTDLQSSLNNCSAWFSPDGFDFYGAPQGKTGRVNCTFQAPVDGTYLAIASLVGDGGNSATVRYILDDFGPGSAPTDLGAFVFTGPVNQAFVLSLTANSHSVRIDQESGGFFFSSLTLYQA</sequence>